<name>A0A1B6C123_9HEMI</name>
<organism evidence="2">
    <name type="scientific">Clastoptera arizonana</name>
    <name type="common">Arizona spittle bug</name>
    <dbReference type="NCBI Taxonomy" id="38151"/>
    <lineage>
        <taxon>Eukaryota</taxon>
        <taxon>Metazoa</taxon>
        <taxon>Ecdysozoa</taxon>
        <taxon>Arthropoda</taxon>
        <taxon>Hexapoda</taxon>
        <taxon>Insecta</taxon>
        <taxon>Pterygota</taxon>
        <taxon>Neoptera</taxon>
        <taxon>Paraneoptera</taxon>
        <taxon>Hemiptera</taxon>
        <taxon>Auchenorrhyncha</taxon>
        <taxon>Cercopoidea</taxon>
        <taxon>Clastopteridae</taxon>
        <taxon>Clastoptera</taxon>
    </lineage>
</organism>
<feature type="domain" description="PiggyBac transposable element-derived protein" evidence="1">
    <location>
        <begin position="65"/>
        <end position="123"/>
    </location>
</feature>
<proteinExistence type="predicted"/>
<reference evidence="2" key="1">
    <citation type="submission" date="2015-12" db="EMBL/GenBank/DDBJ databases">
        <title>De novo transcriptome assembly of four potential Pierce s Disease insect vectors from Arizona vineyards.</title>
        <authorList>
            <person name="Tassone E.E."/>
        </authorList>
    </citation>
    <scope>NUCLEOTIDE SEQUENCE</scope>
</reference>
<dbReference type="Pfam" id="PF13843">
    <property type="entry name" value="DDE_Tnp_1_7"/>
    <property type="match status" value="1"/>
</dbReference>
<protein>
    <recommendedName>
        <fullName evidence="1">PiggyBac transposable element-derived protein domain-containing protein</fullName>
    </recommendedName>
</protein>
<gene>
    <name evidence="2" type="ORF">g.34621</name>
</gene>
<dbReference type="AlphaFoldDB" id="A0A1B6C123"/>
<feature type="non-terminal residue" evidence="2">
    <location>
        <position position="1"/>
    </location>
</feature>
<evidence type="ECO:0000313" key="2">
    <source>
        <dbReference type="EMBL" id="JAS07207.1"/>
    </source>
</evidence>
<evidence type="ECO:0000259" key="1">
    <source>
        <dbReference type="Pfam" id="PF13843"/>
    </source>
</evidence>
<dbReference type="EMBL" id="GEDC01030091">
    <property type="protein sequence ID" value="JAS07207.1"/>
    <property type="molecule type" value="Transcribed_RNA"/>
</dbReference>
<dbReference type="InterPro" id="IPR029526">
    <property type="entry name" value="PGBD"/>
</dbReference>
<accession>A0A1B6C123</accession>
<sequence>NTVHPGPSTHKVSKQSIERVSALYTSKDGITNWNIHKPKITKRAKQNIVKKIPSVNRSFRELNHPVDCWKIFFPDDMISDIVRFTNQQLQEMGPNYTRARDCNNTDFVEIQAFIGLLYLIGVCTL</sequence>